<keyword evidence="3" id="KW-1185">Reference proteome</keyword>
<dbReference type="InterPro" id="IPR008984">
    <property type="entry name" value="SMAD_FHA_dom_sf"/>
</dbReference>
<accession>A0A7Z0GL31</accession>
<dbReference type="SUPFAM" id="SSF49879">
    <property type="entry name" value="SMAD/FHA domain"/>
    <property type="match status" value="1"/>
</dbReference>
<evidence type="ECO:0000256" key="1">
    <source>
        <dbReference type="SAM" id="MobiDB-lite"/>
    </source>
</evidence>
<organism evidence="2 3">
    <name type="scientific">Nesterenkonia xinjiangensis</name>
    <dbReference type="NCBI Taxonomy" id="225327"/>
    <lineage>
        <taxon>Bacteria</taxon>
        <taxon>Bacillati</taxon>
        <taxon>Actinomycetota</taxon>
        <taxon>Actinomycetes</taxon>
        <taxon>Micrococcales</taxon>
        <taxon>Micrococcaceae</taxon>
        <taxon>Nesterenkonia</taxon>
    </lineage>
</organism>
<feature type="region of interest" description="Disordered" evidence="1">
    <location>
        <begin position="265"/>
        <end position="288"/>
    </location>
</feature>
<sequence length="288" mass="30851">MHLDIDISFSCREVDQDGVESSSLSGTVTADGTHVQVHTDAPGLLEKPTPGAVRMLKAFADELAEMGVSATISGPDGELLSIGDVDAPVLQRVVTRSRHIRLGSLTAAAKSMLSSPPAGSASPAMLPPATPWPPVPTFSRRIRRRVTTTHSAPGSGRPRLVMVKDDGSGPGPLMEFNLVGDRTVIGSDETCDLRLAGLEPFHAEVIHDEFDEYLLSRRGAAGGSVSGSHGAPVTLRTGSRIDMGPWRLVYIRAEFADHGRPFGGRQGGELAYQRPQYNPYTHRVENRN</sequence>
<evidence type="ECO:0000313" key="2">
    <source>
        <dbReference type="EMBL" id="NYJ77905.1"/>
    </source>
</evidence>
<comment type="caution">
    <text evidence="2">The sequence shown here is derived from an EMBL/GenBank/DDBJ whole genome shotgun (WGS) entry which is preliminary data.</text>
</comment>
<evidence type="ECO:0008006" key="4">
    <source>
        <dbReference type="Google" id="ProtNLM"/>
    </source>
</evidence>
<feature type="region of interest" description="Disordered" evidence="1">
    <location>
        <begin position="114"/>
        <end position="137"/>
    </location>
</feature>
<gene>
    <name evidence="2" type="ORF">HNR09_001316</name>
</gene>
<dbReference type="RefSeq" id="WP_218881896.1">
    <property type="nucleotide sequence ID" value="NZ_BAAALL010000002.1"/>
</dbReference>
<protein>
    <recommendedName>
        <fullName evidence="4">FHA domain-containing protein</fullName>
    </recommendedName>
</protein>
<name>A0A7Z0GL31_9MICC</name>
<feature type="compositionally biased region" description="Pro residues" evidence="1">
    <location>
        <begin position="125"/>
        <end position="136"/>
    </location>
</feature>
<reference evidence="2 3" key="1">
    <citation type="submission" date="2020-07" db="EMBL/GenBank/DDBJ databases">
        <title>Sequencing the genomes of 1000 actinobacteria strains.</title>
        <authorList>
            <person name="Klenk H.-P."/>
        </authorList>
    </citation>
    <scope>NUCLEOTIDE SEQUENCE [LARGE SCALE GENOMIC DNA]</scope>
    <source>
        <strain evidence="2 3">DSM 15475</strain>
    </source>
</reference>
<proteinExistence type="predicted"/>
<dbReference type="Gene3D" id="2.60.200.20">
    <property type="match status" value="1"/>
</dbReference>
<evidence type="ECO:0000313" key="3">
    <source>
        <dbReference type="Proteomes" id="UP000535437"/>
    </source>
</evidence>
<dbReference type="EMBL" id="JACCFY010000001">
    <property type="protein sequence ID" value="NYJ77905.1"/>
    <property type="molecule type" value="Genomic_DNA"/>
</dbReference>
<dbReference type="Proteomes" id="UP000535437">
    <property type="component" value="Unassembled WGS sequence"/>
</dbReference>
<feature type="compositionally biased region" description="Low complexity" evidence="1">
    <location>
        <begin position="114"/>
        <end position="124"/>
    </location>
</feature>
<dbReference type="AlphaFoldDB" id="A0A7Z0GL31"/>